<proteinExistence type="predicted"/>
<protein>
    <submittedName>
        <fullName evidence="1">Uncharacterized protein</fullName>
    </submittedName>
</protein>
<comment type="caution">
    <text evidence="1">The sequence shown here is derived from an EMBL/GenBank/DDBJ whole genome shotgun (WGS) entry which is preliminary data.</text>
</comment>
<evidence type="ECO:0000313" key="1">
    <source>
        <dbReference type="EMBL" id="MPL82518.1"/>
    </source>
</evidence>
<dbReference type="AlphaFoldDB" id="A0A644UTX8"/>
<gene>
    <name evidence="1" type="ORF">SDC9_28463</name>
</gene>
<accession>A0A644UTX8</accession>
<dbReference type="SUPFAM" id="SSF53448">
    <property type="entry name" value="Nucleotide-diphospho-sugar transferases"/>
    <property type="match status" value="1"/>
</dbReference>
<organism evidence="1">
    <name type="scientific">bioreactor metagenome</name>
    <dbReference type="NCBI Taxonomy" id="1076179"/>
    <lineage>
        <taxon>unclassified sequences</taxon>
        <taxon>metagenomes</taxon>
        <taxon>ecological metagenomes</taxon>
    </lineage>
</organism>
<dbReference type="InterPro" id="IPR029044">
    <property type="entry name" value="Nucleotide-diphossugar_trans"/>
</dbReference>
<dbReference type="EMBL" id="VSSQ01000164">
    <property type="protein sequence ID" value="MPL82518.1"/>
    <property type="molecule type" value="Genomic_DNA"/>
</dbReference>
<name>A0A644UTX8_9ZZZZ</name>
<sequence>MPAAIALFAFNRPKQLKTVLDALSTNHCADASEITIFCDGPRNEAERTNTDAVRVVAKAAQGFAKLQVVERERNMGCAGSIIDGLQQMFAVHERVIVIEDDILCSPETLAFLNDGLAKYENHKTVWNISAWSPPTVIFPVHSDYPYDVYAVPRFNCWGWGSWRDRFALIDWNVSDYAMFSQCQALQRAFNGGGVDLTSMLNEQMCGELDTWDIRMDYARFKYGCVGVNPVRSYTTNIGIGSGTHTTNFTTRFDNDITLAKSPDQVRWLDHIFVDAEMLRDFVRIYEDSNPARRSLRNALQKCHLLPLAQKIKRVLGC</sequence>
<dbReference type="Gene3D" id="3.90.550.10">
    <property type="entry name" value="Spore Coat Polysaccharide Biosynthesis Protein SpsA, Chain A"/>
    <property type="match status" value="1"/>
</dbReference>
<reference evidence="1" key="1">
    <citation type="submission" date="2019-08" db="EMBL/GenBank/DDBJ databases">
        <authorList>
            <person name="Kucharzyk K."/>
            <person name="Murdoch R.W."/>
            <person name="Higgins S."/>
            <person name="Loffler F."/>
        </authorList>
    </citation>
    <scope>NUCLEOTIDE SEQUENCE</scope>
</reference>